<reference evidence="2" key="1">
    <citation type="submission" date="2016-10" db="EMBL/GenBank/DDBJ databases">
        <authorList>
            <person name="Varghese N."/>
            <person name="Submissions S."/>
        </authorList>
    </citation>
    <scope>NUCLEOTIDE SEQUENCE [LARGE SCALE GENOMIC DNA]</scope>
    <source>
        <strain evidence="2">CGMCC 1.9230</strain>
    </source>
</reference>
<evidence type="ECO:0000313" key="1">
    <source>
        <dbReference type="EMBL" id="SEF92722.1"/>
    </source>
</evidence>
<dbReference type="Proteomes" id="UP000236737">
    <property type="component" value="Unassembled WGS sequence"/>
</dbReference>
<evidence type="ECO:0008006" key="3">
    <source>
        <dbReference type="Google" id="ProtNLM"/>
    </source>
</evidence>
<feature type="non-terminal residue" evidence="1">
    <location>
        <position position="1862"/>
    </location>
</feature>
<name>A0A1H5VZM8_9FLAO</name>
<proteinExistence type="predicted"/>
<evidence type="ECO:0000313" key="2">
    <source>
        <dbReference type="Proteomes" id="UP000236737"/>
    </source>
</evidence>
<accession>A0A1H5VZM8</accession>
<dbReference type="InterPro" id="IPR013783">
    <property type="entry name" value="Ig-like_fold"/>
</dbReference>
<organism evidence="1 2">
    <name type="scientific">Flavobacterium urumqiense</name>
    <dbReference type="NCBI Taxonomy" id="935224"/>
    <lineage>
        <taxon>Bacteria</taxon>
        <taxon>Pseudomonadati</taxon>
        <taxon>Bacteroidota</taxon>
        <taxon>Flavobacteriia</taxon>
        <taxon>Flavobacteriales</taxon>
        <taxon>Flavobacteriaceae</taxon>
        <taxon>Flavobacterium</taxon>
    </lineage>
</organism>
<sequence>MKSTFTNSTKLFTLFLLSIFSFPSIILAQTIGPGIAPVNSPTGGINIDGSLLANSNTGDWVDGTGTGGYILANSGIPLNLATTYHLYDPYGNSTDNIFGGGNKVDDNPNSWSWVSGTANNKTDMNNALIHFTTDANGNVWVVFAADRLSNSGNSYVDFEFLQTAITKTGSGFSTSALASTGGRTANDFLLTVYFQNGVAKFDIQKWELNGSIWEYKTYFTSLPLNSAYAAGNTTNVPVPFQAFGANNYPQNTFIESAVNLTAVLGSIDPCASLKIKTVFVKSKTSNSPSAAITDFFDPLAIDNLTLGSADAGHDDNVCYGSPYMLHGIAIASPGYQIISKNWSFVAGSGTITDPTDLNSNVSINGSSATLRLTVVTGPIAGIGSQCSVSDDVVITVKQPTTCLITGPNGPLCPSSSTIYSAPVCATYAWSIAGNGTIVGNSNSSTVSVTAGSSCSETFTLSLTITAANGCISTCTKTVNVVDDIKPTVTKGSIGTCYASVALAEAAAKAATTSSNNCIGTLTTAASTAGDCAAVITVKVTDGCGNFDEVTYNTRIDNTKPTVSKGLINTCYASIALAEAAATAATTSSDNCVGALTTVASTAGDYAAVITVKVTDGCGNSDEVTYNTRIDNTKPTIIKGSIGTCYASVALAEVAATAATTSSDNCIGTLTTAVSTVGDCAAIITVKVIDGCGNYDEITYNTRIDNTKPTVTKGSIGACYASVALAEAAAKAATISSDNCIGTLTSSASTAGDCAAVITIKVTDDCGNFDEVTYNTRIDNTKPTVTKGSINTCYASVALAEAAAKAATTSSDNCIGTLTTAASTAGDCAAVITIKVTDGCGNYDEVTYNTRIDNTKPTVTKGSINTCYASVALAEAAAKAATTSSDNCVGALTTVASTAGDYAAVITVKVTDGCGNYDEVTYNTRIDNTKPTVTKGSIGTCYASVALAEAAAKAATTFSDNCIGTLTTAVITAGDCSAVIKVKVTDGCGNSDEVTYNTRIDNTKPTVTKGSIGTCYASVALAEEAAKAATTSSDNCIGTLTTVANTVGDCAAVITIKVTDGCGNYDEVMYNTRIDNTKPTVTKGSIGTCYASVALAEAAAKAATTSSDNCIGTLTTAASTAGDCAAIITVKVTDSCGNYDEITYNTRIDNTKPSVTKGSIGTCYASVALAEAAAKSATTSSDNCIGTLTTVANTAGDCAAIITVKVTDGCGNYDEVTYNTRIDDTKPILNVPSEITVECSLLPSDATAATATASDNCDLTPLVTYLGEVKTNGGCPNNYTLTRTWKAEDTCGNFTTKSQTIEVQDTTVPTFTPPKTLIILESDKNCEADYSITGPAGTITDLKDKCDPHPTATPEDDSCFGTEPEQNVNARGDYFSFTVAGFDNLTAKDIRKISLTFETNQGKGRAEFTLIAPNGDKIILVGPYCVEGNCNDNSPATKEVYEPTFYPCSSPYQKYDNNTNFAPGPGNFIPWGATIGQLGGIYASCFDQLTGPMNGEWKIFSRKQQSSNGEIKFKKVCLTPDEGSCTNNKVIVRHWTVSDACSNTVKFDQVIRIIDKMVPTLTGTPYKGTSDSNSCKVDAVTTAPFSATNAILGYTDNCGGAVTATLTNTEVAGSDCAWTITYTFDVKDGCNNTLTGQKYSNTGKDKTAPTLTGTPYAGTINSNSCKVNALITVPFNETNAILGYTDNCGGAVTATVTNTEITGTDCAWTVTYTFDVKDGCNNTLSGQKYSNSGGDKTAPTLTGAPYAGTKDSNSCKVDAVTSSPFSATNAILGYSDNCSGQVTATLTNTEVTSTVCAWIVTYTFDVSDGCGNILTDQKYSNSGGDKTAPTGIAPANLTGLQCKAEIPTANILDVTDEADNCLG</sequence>
<gene>
    <name evidence="1" type="ORF">SAMN04488130_1041</name>
</gene>
<dbReference type="EMBL" id="FNVP01000004">
    <property type="protein sequence ID" value="SEF92722.1"/>
    <property type="molecule type" value="Genomic_DNA"/>
</dbReference>
<protein>
    <recommendedName>
        <fullName evidence="3">Gliding motility-associated C-terminal domain-containing protein</fullName>
    </recommendedName>
</protein>
<keyword evidence="2" id="KW-1185">Reference proteome</keyword>
<dbReference type="Gene3D" id="2.60.40.10">
    <property type="entry name" value="Immunoglobulins"/>
    <property type="match status" value="2"/>
</dbReference>